<gene>
    <name evidence="3" type="ORF">FHS49_002447</name>
</gene>
<protein>
    <recommendedName>
        <fullName evidence="2">Ice-binding protein C-terminal domain-containing protein</fullName>
    </recommendedName>
</protein>
<name>A0A7W9AIR3_9SPHN</name>
<feature type="chain" id="PRO_5031095638" description="Ice-binding protein C-terminal domain-containing protein" evidence="1">
    <location>
        <begin position="20"/>
        <end position="258"/>
    </location>
</feature>
<comment type="caution">
    <text evidence="3">The sequence shown here is derived from an EMBL/GenBank/DDBJ whole genome shotgun (WGS) entry which is preliminary data.</text>
</comment>
<keyword evidence="4" id="KW-1185">Reference proteome</keyword>
<proteinExistence type="predicted"/>
<dbReference type="NCBIfam" id="NF035944">
    <property type="entry name" value="PEPxxWA-CTERM"/>
    <property type="match status" value="1"/>
</dbReference>
<dbReference type="Pfam" id="PF07589">
    <property type="entry name" value="PEP-CTERM"/>
    <property type="match status" value="1"/>
</dbReference>
<evidence type="ECO:0000313" key="3">
    <source>
        <dbReference type="EMBL" id="MBB5686423.1"/>
    </source>
</evidence>
<keyword evidence="1" id="KW-0732">Signal</keyword>
<organism evidence="3 4">
    <name type="scientific">Sphingobium boeckii</name>
    <dbReference type="NCBI Taxonomy" id="1082345"/>
    <lineage>
        <taxon>Bacteria</taxon>
        <taxon>Pseudomonadati</taxon>
        <taxon>Pseudomonadota</taxon>
        <taxon>Alphaproteobacteria</taxon>
        <taxon>Sphingomonadales</taxon>
        <taxon>Sphingomonadaceae</taxon>
        <taxon>Sphingobium</taxon>
    </lineage>
</organism>
<reference evidence="3 4" key="1">
    <citation type="submission" date="2020-08" db="EMBL/GenBank/DDBJ databases">
        <title>Genomic Encyclopedia of Type Strains, Phase IV (KMG-IV): sequencing the most valuable type-strain genomes for metagenomic binning, comparative biology and taxonomic classification.</title>
        <authorList>
            <person name="Goeker M."/>
        </authorList>
    </citation>
    <scope>NUCLEOTIDE SEQUENCE [LARGE SCALE GENOMIC DNA]</scope>
    <source>
        <strain evidence="3 4">DSM 25079</strain>
    </source>
</reference>
<evidence type="ECO:0000313" key="4">
    <source>
        <dbReference type="Proteomes" id="UP000549617"/>
    </source>
</evidence>
<accession>A0A7W9AIR3</accession>
<feature type="signal peptide" evidence="1">
    <location>
        <begin position="1"/>
        <end position="19"/>
    </location>
</feature>
<dbReference type="Proteomes" id="UP000549617">
    <property type="component" value="Unassembled WGS sequence"/>
</dbReference>
<feature type="domain" description="Ice-binding protein C-terminal" evidence="2">
    <location>
        <begin position="224"/>
        <end position="248"/>
    </location>
</feature>
<evidence type="ECO:0000256" key="1">
    <source>
        <dbReference type="SAM" id="SignalP"/>
    </source>
</evidence>
<sequence length="258" mass="27179">MAVSLLLAGVAAMPSAASAEIVQAADITLVQNALQNNKYSVNGTASFQFGGVNVINVKNQGELLSFCSQFFIGGADGDVDITPGLALFTPLRQQQIAALFSNALPLFNLAADNYRALNGGSLAYNPALDAEFNGSSATNYARYGAALQNAFWEITDETAPGASLDLASGNFGVFSGRFDAERDQLSSDWLANVRDGTWTDNGGVNYFYADSGSNQDHLWVSTAAVPEPATWAMMITGFGFIGSGMRRRSAKMAIALAA</sequence>
<dbReference type="EMBL" id="JACIJC010000004">
    <property type="protein sequence ID" value="MBB5686423.1"/>
    <property type="molecule type" value="Genomic_DNA"/>
</dbReference>
<evidence type="ECO:0000259" key="2">
    <source>
        <dbReference type="Pfam" id="PF07589"/>
    </source>
</evidence>
<dbReference type="InterPro" id="IPR013424">
    <property type="entry name" value="Ice-binding_C"/>
</dbReference>
<dbReference type="NCBIfam" id="TIGR02595">
    <property type="entry name" value="PEP_CTERM"/>
    <property type="match status" value="1"/>
</dbReference>
<dbReference type="AlphaFoldDB" id="A0A7W9AIR3"/>
<dbReference type="RefSeq" id="WP_246350671.1">
    <property type="nucleotide sequence ID" value="NZ_JACIJC010000004.1"/>
</dbReference>